<dbReference type="AlphaFoldDB" id="A0A1E8GQG1"/>
<dbReference type="Gene3D" id="2.20.110.10">
    <property type="entry name" value="Histone H3 K4-specific methyltransferase SET7/9 N-terminal domain"/>
    <property type="match status" value="1"/>
</dbReference>
<evidence type="ECO:0000256" key="2">
    <source>
        <dbReference type="SAM" id="Phobius"/>
    </source>
</evidence>
<reference evidence="4" key="1">
    <citation type="submission" date="2016-09" db="EMBL/GenBank/DDBJ databases">
        <title>Draft genome sequence of a novel species of the family Streptococcaceae isolated from flowers.</title>
        <authorList>
            <person name="Chuah L.-O."/>
            <person name="Yap K.-P."/>
            <person name="Thong K.L."/>
            <person name="Liong M.T."/>
            <person name="Ahmad R."/>
            <person name="Rusul G."/>
        </authorList>
    </citation>
    <scope>NUCLEOTIDE SEQUENCE [LARGE SCALE GENOMIC DNA]</scope>
    <source>
        <strain evidence="4">DF1</strain>
    </source>
</reference>
<keyword evidence="2" id="KW-1133">Transmembrane helix</keyword>
<feature type="transmembrane region" description="Helical" evidence="2">
    <location>
        <begin position="112"/>
        <end position="136"/>
    </location>
</feature>
<dbReference type="PANTHER" id="PTHR23084">
    <property type="entry name" value="PHOSPHATIDYLINOSITOL-4-PHOSPHATE 5-KINASE RELATED"/>
    <property type="match status" value="1"/>
</dbReference>
<keyword evidence="1" id="KW-0677">Repeat</keyword>
<evidence type="ECO:0000313" key="4">
    <source>
        <dbReference type="Proteomes" id="UP000178622"/>
    </source>
</evidence>
<dbReference type="Pfam" id="PF02493">
    <property type="entry name" value="MORN"/>
    <property type="match status" value="2"/>
</dbReference>
<dbReference type="RefSeq" id="WP_070791299.1">
    <property type="nucleotide sequence ID" value="NZ_MKIR01000001.1"/>
</dbReference>
<evidence type="ECO:0000313" key="3">
    <source>
        <dbReference type="EMBL" id="OFI50475.1"/>
    </source>
</evidence>
<organism evidence="3 4">
    <name type="scientific">Floricoccus tropicus</name>
    <dbReference type="NCBI Taxonomy" id="1859473"/>
    <lineage>
        <taxon>Bacteria</taxon>
        <taxon>Bacillati</taxon>
        <taxon>Bacillota</taxon>
        <taxon>Bacilli</taxon>
        <taxon>Lactobacillales</taxon>
        <taxon>Streptococcaceae</taxon>
        <taxon>Floricoccus</taxon>
    </lineage>
</organism>
<dbReference type="OrthoDB" id="2593410at2"/>
<evidence type="ECO:0008006" key="5">
    <source>
        <dbReference type="Google" id="ProtNLM"/>
    </source>
</evidence>
<gene>
    <name evidence="3" type="ORF">BG261_00935</name>
</gene>
<keyword evidence="2" id="KW-0472">Membrane</keyword>
<dbReference type="InterPro" id="IPR003409">
    <property type="entry name" value="MORN"/>
</dbReference>
<name>A0A1E8GQG1_9LACT</name>
<dbReference type="EMBL" id="MKIR01000001">
    <property type="protein sequence ID" value="OFI50475.1"/>
    <property type="molecule type" value="Genomic_DNA"/>
</dbReference>
<keyword evidence="2" id="KW-0812">Transmembrane</keyword>
<sequence>MSDDLREKLAQIQEEALNKRSKETKDSVDWAEISFKKDENEFKFQSMSESFVENKDLNTDSEFLESDNILKQADNHINNQDVNEQDEDENLITQTESAQEYISKNKSTKSNFYTNIFMGISAALMIVFAIISLDIFSIGNSDKKIKNDDFTYEGKIKNGTYNGPAKITFKNGNILNANFTGGRLDGKFNFIDASSKTKVDGEIDNHIKADIVLPTNQKISYSNEKYKSKSENYSYNGGWDIHGLTYKGTLTFANDAKYKGEFSLGIPNGHGEYSAVDGQVLKGNFVNGVLTDEEK</sequence>
<keyword evidence="4" id="KW-1185">Reference proteome</keyword>
<evidence type="ECO:0000256" key="1">
    <source>
        <dbReference type="ARBA" id="ARBA00022737"/>
    </source>
</evidence>
<dbReference type="Proteomes" id="UP000178622">
    <property type="component" value="Unassembled WGS sequence"/>
</dbReference>
<comment type="caution">
    <text evidence="3">The sequence shown here is derived from an EMBL/GenBank/DDBJ whole genome shotgun (WGS) entry which is preliminary data.</text>
</comment>
<protein>
    <recommendedName>
        <fullName evidence="5">MORN repeat protein</fullName>
    </recommendedName>
</protein>
<accession>A0A1E8GQG1</accession>
<proteinExistence type="predicted"/>
<dbReference type="PANTHER" id="PTHR23084:SF263">
    <property type="entry name" value="MORN REPEAT-CONTAINING PROTEIN 1"/>
    <property type="match status" value="1"/>
</dbReference>
<dbReference type="SUPFAM" id="SSF82185">
    <property type="entry name" value="Histone H3 K4-specific methyltransferase SET7/9 N-terminal domain"/>
    <property type="match status" value="1"/>
</dbReference>
<dbReference type="STRING" id="1859473.BG261_00935"/>